<organism evidence="1 2">
    <name type="scientific">Paenibacillus oralis</name>
    <dbReference type="NCBI Taxonomy" id="2490856"/>
    <lineage>
        <taxon>Bacteria</taxon>
        <taxon>Bacillati</taxon>
        <taxon>Bacillota</taxon>
        <taxon>Bacilli</taxon>
        <taxon>Bacillales</taxon>
        <taxon>Paenibacillaceae</taxon>
        <taxon>Paenibacillus</taxon>
    </lineage>
</organism>
<sequence length="81" mass="9854">MERCDELAAFRIKIWDRYVTLRSQYGTRMPLSFDQFWYDFLARHMIADSGVEQVYEDFCNNWENQCLRNVHESSHRQEGGR</sequence>
<keyword evidence="2" id="KW-1185">Reference proteome</keyword>
<comment type="caution">
    <text evidence="1">The sequence shown here is derived from an EMBL/GenBank/DDBJ whole genome shotgun (WGS) entry which is preliminary data.</text>
</comment>
<evidence type="ECO:0000313" key="1">
    <source>
        <dbReference type="EMBL" id="RRJ62959.1"/>
    </source>
</evidence>
<gene>
    <name evidence="1" type="ORF">EHV15_08505</name>
</gene>
<accession>A0A3P3TZZ2</accession>
<dbReference type="OrthoDB" id="2618679at2"/>
<evidence type="ECO:0000313" key="2">
    <source>
        <dbReference type="Proteomes" id="UP000267017"/>
    </source>
</evidence>
<protein>
    <submittedName>
        <fullName evidence="1">Uncharacterized protein</fullName>
    </submittedName>
</protein>
<dbReference type="Proteomes" id="UP000267017">
    <property type="component" value="Unassembled WGS sequence"/>
</dbReference>
<name>A0A3P3TZZ2_9BACL</name>
<dbReference type="RefSeq" id="WP_054943617.1">
    <property type="nucleotide sequence ID" value="NZ_RRCN01000001.1"/>
</dbReference>
<reference evidence="1 2" key="1">
    <citation type="submission" date="2018-11" db="EMBL/GenBank/DDBJ databases">
        <title>Genome sequencing of Paenibacillus sp. KCOM 3021 (= ChDC PVNT-B20).</title>
        <authorList>
            <person name="Kook J.-K."/>
            <person name="Park S.-N."/>
            <person name="Lim Y.K."/>
        </authorList>
    </citation>
    <scope>NUCLEOTIDE SEQUENCE [LARGE SCALE GENOMIC DNA]</scope>
    <source>
        <strain evidence="1 2">KCOM 3021</strain>
    </source>
</reference>
<proteinExistence type="predicted"/>
<dbReference type="EMBL" id="RRCN01000001">
    <property type="protein sequence ID" value="RRJ62959.1"/>
    <property type="molecule type" value="Genomic_DNA"/>
</dbReference>
<dbReference type="AlphaFoldDB" id="A0A3P3TZZ2"/>